<feature type="compositionally biased region" description="Basic residues" evidence="4">
    <location>
        <begin position="89"/>
        <end position="102"/>
    </location>
</feature>
<dbReference type="GO" id="GO:0005655">
    <property type="term" value="C:nucleolar ribonuclease P complex"/>
    <property type="evidence" value="ECO:0007669"/>
    <property type="project" value="InterPro"/>
</dbReference>
<dbReference type="InterPro" id="IPR009723">
    <property type="entry name" value="Pop1_N"/>
</dbReference>
<reference evidence="8 9" key="1">
    <citation type="submission" date="2020-08" db="EMBL/GenBank/DDBJ databases">
        <title>Aphidius gifuensis genome sequencing and assembly.</title>
        <authorList>
            <person name="Du Z."/>
        </authorList>
    </citation>
    <scope>NUCLEOTIDE SEQUENCE [LARGE SCALE GENOMIC DNA]</scope>
    <source>
        <strain evidence="8">YNYX2018</strain>
        <tissue evidence="8">Adults</tissue>
    </source>
</reference>
<keyword evidence="3" id="KW-0539">Nucleus</keyword>
<evidence type="ECO:0000256" key="3">
    <source>
        <dbReference type="ARBA" id="ARBA00023242"/>
    </source>
</evidence>
<organism evidence="8 9">
    <name type="scientific">Aphidius gifuensis</name>
    <name type="common">Parasitoid wasp</name>
    <dbReference type="NCBI Taxonomy" id="684658"/>
    <lineage>
        <taxon>Eukaryota</taxon>
        <taxon>Metazoa</taxon>
        <taxon>Ecdysozoa</taxon>
        <taxon>Arthropoda</taxon>
        <taxon>Hexapoda</taxon>
        <taxon>Insecta</taxon>
        <taxon>Pterygota</taxon>
        <taxon>Neoptera</taxon>
        <taxon>Endopterygota</taxon>
        <taxon>Hymenoptera</taxon>
        <taxon>Apocrita</taxon>
        <taxon>Ichneumonoidea</taxon>
        <taxon>Braconidae</taxon>
        <taxon>Aphidiinae</taxon>
        <taxon>Aphidius</taxon>
    </lineage>
</organism>
<evidence type="ECO:0000259" key="7">
    <source>
        <dbReference type="Pfam" id="PF22770"/>
    </source>
</evidence>
<name>A0A834XTH7_APHGI</name>
<evidence type="ECO:0000256" key="4">
    <source>
        <dbReference type="SAM" id="MobiDB-lite"/>
    </source>
</evidence>
<dbReference type="Pfam" id="PF06978">
    <property type="entry name" value="POP1_N"/>
    <property type="match status" value="1"/>
</dbReference>
<comment type="subcellular location">
    <subcellularLocation>
        <location evidence="1">Nucleus</location>
    </subcellularLocation>
</comment>
<feature type="region of interest" description="Disordered" evidence="4">
    <location>
        <begin position="80"/>
        <end position="103"/>
    </location>
</feature>
<feature type="region of interest" description="Disordered" evidence="4">
    <location>
        <begin position="311"/>
        <end position="334"/>
    </location>
</feature>
<dbReference type="Pfam" id="PF08170">
    <property type="entry name" value="POPLD"/>
    <property type="match status" value="1"/>
</dbReference>
<dbReference type="InterPro" id="IPR055079">
    <property type="entry name" value="POP1_C"/>
</dbReference>
<dbReference type="AlphaFoldDB" id="A0A834XTH7"/>
<gene>
    <name evidence="8" type="ORF">HCN44_010727</name>
</gene>
<dbReference type="PANTHER" id="PTHR22731">
    <property type="entry name" value="RIBONUCLEASES P/MRP PROTEIN SUBUNIT POP1"/>
    <property type="match status" value="1"/>
</dbReference>
<accession>A0A834XTH7</accession>
<dbReference type="GO" id="GO:0000172">
    <property type="term" value="C:ribonuclease MRP complex"/>
    <property type="evidence" value="ECO:0007669"/>
    <property type="project" value="InterPro"/>
</dbReference>
<evidence type="ECO:0000259" key="6">
    <source>
        <dbReference type="Pfam" id="PF08170"/>
    </source>
</evidence>
<dbReference type="Pfam" id="PF22770">
    <property type="entry name" value="POP1_C"/>
    <property type="match status" value="1"/>
</dbReference>
<keyword evidence="2" id="KW-0819">tRNA processing</keyword>
<protein>
    <submittedName>
        <fullName evidence="8">Uncharacterized protein</fullName>
    </submittedName>
</protein>
<dbReference type="GO" id="GO:0001682">
    <property type="term" value="P:tRNA 5'-leader removal"/>
    <property type="evidence" value="ECO:0007669"/>
    <property type="project" value="InterPro"/>
</dbReference>
<feature type="compositionally biased region" description="Acidic residues" evidence="4">
    <location>
        <begin position="318"/>
        <end position="328"/>
    </location>
</feature>
<evidence type="ECO:0000313" key="9">
    <source>
        <dbReference type="Proteomes" id="UP000639338"/>
    </source>
</evidence>
<feature type="domain" description="Pop1 N-terminal" evidence="5">
    <location>
        <begin position="96"/>
        <end position="173"/>
    </location>
</feature>
<dbReference type="InterPro" id="IPR012590">
    <property type="entry name" value="POPLD_dom"/>
</dbReference>
<proteinExistence type="predicted"/>
<sequence length="809" mass="95061">MEKLQFDELLGGGISLPREVKISKLTSSRASEIAAITHSLENPQHTKLVFQKLPVHMRRRVMSHNAKRMPRRLREAHINQMTKSGLPPKTKKPSRNYRRRPKNLLDEYNRRKRNKIWLETHIWHAKRFHMCEKWGYKIANYSNNRGYRSSYRAVAKHCMIQDISYYNIIQLTGSYSILIDKLKVHCKEGLTFGAKIYKNGERQGTLMFYKKNNIPIGFITFLWQPFEQNNIKTLWINSHPSFSKYIIEELISSFEFEATIDDTNKFFNNQNLCRMELLMNSLNRFRLRGPLTISVLSDTLKLPNIAKIIDDKNTTGGDDGDDDGDESNDSQSWDKNWYSNPDNVLSFNQQKDAFLNVQSLNSPGQLPRHSVLSLTVLDPRFYLPQKRTKQMLGSDHYKTIYKFDKNVADSPLWNENIRNYIKDNFKTTNDINKLRSGNLVPGVQNDHQFDENIISKIPIIIIQYPGSDYNEKSFGFTSGVDIILPSNWAIPFLMAFMYRCVRPIGLREFKSVLFENLMLNTPEINHPDTQAYQDESQEIKKQLQDLYFRYPPNRRINYTKFSITSPFFCQWSILINEWTNENNISVLRDHKLITMIDQKIKKLTINEKPRKSNLSIAKNDYDVKLLDDKKSFLILIKITIIGKGRPKNFSLICQPSKEDIERKLADKKWNGPVEKLKSDEFEKKRKLVRQKHKIFLKKSMRKRSRDKKNNVKITNDKYNTNEEKIKHKKIMEEFYLPECKIVKKSCDRDVMGYIVQGDFSFTESKGIGWGYIVVQSLIELINNNSNIVLVRNTQTRQYRFAKIDIINMN</sequence>
<dbReference type="OrthoDB" id="442863at2759"/>
<dbReference type="EMBL" id="JACMRX010000004">
    <property type="protein sequence ID" value="KAF7991926.1"/>
    <property type="molecule type" value="Genomic_DNA"/>
</dbReference>
<dbReference type="Proteomes" id="UP000639338">
    <property type="component" value="Unassembled WGS sequence"/>
</dbReference>
<evidence type="ECO:0000256" key="1">
    <source>
        <dbReference type="ARBA" id="ARBA00004123"/>
    </source>
</evidence>
<evidence type="ECO:0000256" key="2">
    <source>
        <dbReference type="ARBA" id="ARBA00022694"/>
    </source>
</evidence>
<evidence type="ECO:0000259" key="5">
    <source>
        <dbReference type="Pfam" id="PF06978"/>
    </source>
</evidence>
<feature type="domain" description="POPLD" evidence="6">
    <location>
        <begin position="479"/>
        <end position="571"/>
    </location>
</feature>
<comment type="caution">
    <text evidence="8">The sequence shown here is derived from an EMBL/GenBank/DDBJ whole genome shotgun (WGS) entry which is preliminary data.</text>
</comment>
<dbReference type="InterPro" id="IPR039182">
    <property type="entry name" value="Pop1"/>
</dbReference>
<feature type="domain" description="POP1 C-terminal" evidence="7">
    <location>
        <begin position="633"/>
        <end position="806"/>
    </location>
</feature>
<dbReference type="PANTHER" id="PTHR22731:SF3">
    <property type="entry name" value="RIBONUCLEASES P_MRP PROTEIN SUBUNIT POP1"/>
    <property type="match status" value="1"/>
</dbReference>
<keyword evidence="9" id="KW-1185">Reference proteome</keyword>
<evidence type="ECO:0000313" key="8">
    <source>
        <dbReference type="EMBL" id="KAF7991926.1"/>
    </source>
</evidence>